<dbReference type="InterPro" id="IPR040452">
    <property type="entry name" value="SfsA_C"/>
</dbReference>
<reference evidence="4" key="1">
    <citation type="submission" date="2020-10" db="EMBL/GenBank/DDBJ databases">
        <authorList>
            <person name="Gilroy R."/>
        </authorList>
    </citation>
    <scope>NUCLEOTIDE SEQUENCE</scope>
    <source>
        <strain evidence="4">CHK188-20938</strain>
    </source>
</reference>
<dbReference type="Proteomes" id="UP000824169">
    <property type="component" value="Unassembled WGS sequence"/>
</dbReference>
<sequence>MRYKRMERGIFQERLNRFVAHVRLDGPAEGSTVCHVKNTGRCRELFVPGAEVWVQRAENPARKTLYDLICVRKGEQLINVDSQAPNRVAEEWLPRSGLFPENVQIRREVRFAHSRFDLYAEAGERRAFLEVKGVTLEEEGIARFPDAPTERGVRHVEELIQCRKSGCEAYLLFVVQMKGIRAVAPNDRTHPAFGEALRRASAEGVRLLAVDCYVTPEELLADQTLPVILR</sequence>
<feature type="domain" description="Sugar fermentation stimulation protein C-terminal" evidence="2">
    <location>
        <begin position="83"/>
        <end position="217"/>
    </location>
</feature>
<evidence type="ECO:0000259" key="3">
    <source>
        <dbReference type="Pfam" id="PF17746"/>
    </source>
</evidence>
<gene>
    <name evidence="1 4" type="primary">sfsA</name>
    <name evidence="4" type="ORF">IAB71_06850</name>
</gene>
<dbReference type="Pfam" id="PF17746">
    <property type="entry name" value="SfsA_N"/>
    <property type="match status" value="1"/>
</dbReference>
<reference evidence="4" key="2">
    <citation type="journal article" date="2021" name="PeerJ">
        <title>Extensive microbial diversity within the chicken gut microbiome revealed by metagenomics and culture.</title>
        <authorList>
            <person name="Gilroy R."/>
            <person name="Ravi A."/>
            <person name="Getino M."/>
            <person name="Pursley I."/>
            <person name="Horton D.L."/>
            <person name="Alikhan N.F."/>
            <person name="Baker D."/>
            <person name="Gharbi K."/>
            <person name="Hall N."/>
            <person name="Watson M."/>
            <person name="Adriaenssens E.M."/>
            <person name="Foster-Nyarko E."/>
            <person name="Jarju S."/>
            <person name="Secka A."/>
            <person name="Antonio M."/>
            <person name="Oren A."/>
            <person name="Chaudhuri R.R."/>
            <person name="La Ragione R."/>
            <person name="Hildebrand F."/>
            <person name="Pallen M.J."/>
        </authorList>
    </citation>
    <scope>NUCLEOTIDE SEQUENCE</scope>
    <source>
        <strain evidence="4">CHK188-20938</strain>
    </source>
</reference>
<feature type="domain" description="SfsA N-terminal OB" evidence="3">
    <location>
        <begin position="13"/>
        <end position="80"/>
    </location>
</feature>
<dbReference type="EMBL" id="DVOO01000019">
    <property type="protein sequence ID" value="HIV25489.1"/>
    <property type="molecule type" value="Genomic_DNA"/>
</dbReference>
<dbReference type="Gene3D" id="2.40.50.580">
    <property type="match status" value="1"/>
</dbReference>
<organism evidence="4 5">
    <name type="scientific">Candidatus Scatomonas pullistercoris</name>
    <dbReference type="NCBI Taxonomy" id="2840920"/>
    <lineage>
        <taxon>Bacteria</taxon>
        <taxon>Bacillati</taxon>
        <taxon>Bacillota</taxon>
        <taxon>Clostridia</taxon>
        <taxon>Lachnospirales</taxon>
        <taxon>Lachnospiraceae</taxon>
        <taxon>Lachnospiraceae incertae sedis</taxon>
        <taxon>Candidatus Scatomonas</taxon>
    </lineage>
</organism>
<protein>
    <recommendedName>
        <fullName evidence="1">Sugar fermentation stimulation protein homolog</fullName>
    </recommendedName>
</protein>
<comment type="similarity">
    <text evidence="1">Belongs to the SfsA family.</text>
</comment>
<dbReference type="Pfam" id="PF03749">
    <property type="entry name" value="SfsA"/>
    <property type="match status" value="1"/>
</dbReference>
<dbReference type="NCBIfam" id="TIGR00230">
    <property type="entry name" value="sfsA"/>
    <property type="match status" value="1"/>
</dbReference>
<dbReference type="InterPro" id="IPR041465">
    <property type="entry name" value="SfsA_N"/>
</dbReference>
<dbReference type="PANTHER" id="PTHR30545:SF2">
    <property type="entry name" value="SUGAR FERMENTATION STIMULATION PROTEIN A"/>
    <property type="match status" value="1"/>
</dbReference>
<comment type="caution">
    <text evidence="4">The sequence shown here is derived from an EMBL/GenBank/DDBJ whole genome shotgun (WGS) entry which is preliminary data.</text>
</comment>
<dbReference type="PANTHER" id="PTHR30545">
    <property type="entry name" value="SUGAR FERMENTATION STIMULATION PROTEIN A"/>
    <property type="match status" value="1"/>
</dbReference>
<dbReference type="InterPro" id="IPR005224">
    <property type="entry name" value="SfsA"/>
</dbReference>
<evidence type="ECO:0000256" key="1">
    <source>
        <dbReference type="HAMAP-Rule" id="MF_00095"/>
    </source>
</evidence>
<evidence type="ECO:0000313" key="5">
    <source>
        <dbReference type="Proteomes" id="UP000824169"/>
    </source>
</evidence>
<dbReference type="AlphaFoldDB" id="A0A9D1P4C4"/>
<dbReference type="GO" id="GO:0003677">
    <property type="term" value="F:DNA binding"/>
    <property type="evidence" value="ECO:0007669"/>
    <property type="project" value="InterPro"/>
</dbReference>
<evidence type="ECO:0000259" key="2">
    <source>
        <dbReference type="Pfam" id="PF03749"/>
    </source>
</evidence>
<name>A0A9D1P4C4_9FIRM</name>
<proteinExistence type="inferred from homology"/>
<accession>A0A9D1P4C4</accession>
<dbReference type="Gene3D" id="3.40.1350.60">
    <property type="match status" value="1"/>
</dbReference>
<evidence type="ECO:0000313" key="4">
    <source>
        <dbReference type="EMBL" id="HIV25489.1"/>
    </source>
</evidence>
<dbReference type="CDD" id="cd22359">
    <property type="entry name" value="SfsA-like_bacterial"/>
    <property type="match status" value="1"/>
</dbReference>
<dbReference type="HAMAP" id="MF_00095">
    <property type="entry name" value="SfsA"/>
    <property type="match status" value="1"/>
</dbReference>